<keyword evidence="6" id="KW-0175">Coiled coil</keyword>
<dbReference type="SUPFAM" id="SSF55781">
    <property type="entry name" value="GAF domain-like"/>
    <property type="match status" value="1"/>
</dbReference>
<dbReference type="EC" id="2.7.13.3" evidence="2"/>
<feature type="coiled-coil region" evidence="6">
    <location>
        <begin position="162"/>
        <end position="200"/>
    </location>
</feature>
<dbReference type="InterPro" id="IPR005467">
    <property type="entry name" value="His_kinase_dom"/>
</dbReference>
<name>A0A0E3ZVC5_9BACT</name>
<dbReference type="EMBL" id="CP010429">
    <property type="protein sequence ID" value="AKD56055.1"/>
    <property type="molecule type" value="Genomic_DNA"/>
</dbReference>
<dbReference type="CDD" id="cd00082">
    <property type="entry name" value="HisKA"/>
    <property type="match status" value="1"/>
</dbReference>
<keyword evidence="4" id="KW-0808">Transferase</keyword>
<keyword evidence="9" id="KW-1185">Reference proteome</keyword>
<dbReference type="AlphaFoldDB" id="A0A0E3ZVC5"/>
<dbReference type="PATRIC" id="fig|1379870.5.peg.3321"/>
<evidence type="ECO:0000313" key="9">
    <source>
        <dbReference type="Proteomes" id="UP000033054"/>
    </source>
</evidence>
<dbReference type="SMART" id="SM00387">
    <property type="entry name" value="HATPase_c"/>
    <property type="match status" value="1"/>
</dbReference>
<dbReference type="Proteomes" id="UP000033054">
    <property type="component" value="Chromosome"/>
</dbReference>
<dbReference type="InterPro" id="IPR003661">
    <property type="entry name" value="HisK_dim/P_dom"/>
</dbReference>
<dbReference type="STRING" id="1379870.SD10_15280"/>
<dbReference type="Pfam" id="PF02518">
    <property type="entry name" value="HATPase_c"/>
    <property type="match status" value="1"/>
</dbReference>
<proteinExistence type="predicted"/>
<evidence type="ECO:0000256" key="3">
    <source>
        <dbReference type="ARBA" id="ARBA00022553"/>
    </source>
</evidence>
<gene>
    <name evidence="8" type="ORF">SD10_15280</name>
</gene>
<keyword evidence="3" id="KW-0597">Phosphoprotein</keyword>
<organism evidence="8 9">
    <name type="scientific">Spirosoma radiotolerans</name>
    <dbReference type="NCBI Taxonomy" id="1379870"/>
    <lineage>
        <taxon>Bacteria</taxon>
        <taxon>Pseudomonadati</taxon>
        <taxon>Bacteroidota</taxon>
        <taxon>Cytophagia</taxon>
        <taxon>Cytophagales</taxon>
        <taxon>Cytophagaceae</taxon>
        <taxon>Spirosoma</taxon>
    </lineage>
</organism>
<dbReference type="InterPro" id="IPR003594">
    <property type="entry name" value="HATPase_dom"/>
</dbReference>
<dbReference type="OrthoDB" id="9811889at2"/>
<dbReference type="Gene3D" id="1.10.287.130">
    <property type="match status" value="1"/>
</dbReference>
<dbReference type="PRINTS" id="PR00344">
    <property type="entry name" value="BCTRLSENSOR"/>
</dbReference>
<dbReference type="InterPro" id="IPR036890">
    <property type="entry name" value="HATPase_C_sf"/>
</dbReference>
<evidence type="ECO:0000313" key="8">
    <source>
        <dbReference type="EMBL" id="AKD56055.1"/>
    </source>
</evidence>
<dbReference type="HOGENOM" id="CLU_000445_114_44_10"/>
<comment type="catalytic activity">
    <reaction evidence="1">
        <text>ATP + protein L-histidine = ADP + protein N-phospho-L-histidine.</text>
        <dbReference type="EC" id="2.7.13.3"/>
    </reaction>
</comment>
<dbReference type="Gene3D" id="3.30.450.40">
    <property type="match status" value="1"/>
</dbReference>
<dbReference type="InterPro" id="IPR029016">
    <property type="entry name" value="GAF-like_dom_sf"/>
</dbReference>
<sequence length="447" mass="49847">MRTLLHPHEENNRLEALKRYDILDSMPEQDYDDIVKLASQICQTPIALISLLGEKRQWFKASYGLAIQETPREFAFCIHYILDDPAEALVVTDSREDDRFANNPFVTGDPHVVFYASVPLIDSSGFMLGSLCIIDHRPRQLALPQLDALKVLAKQVVNLMELRSSNKALRQSEERYAALSAELEQQVAQRTQELATANEALNDSINLISRSNENLQQFAYIASHDLQEPLRKVQSFGDLLKNQYADQLGEGVLYLERMQGAATRMSTLIRDLLSYSRIHTRRENTVEVSLNDVVKAVLIDLELTIAKNGANVEAGSLPTVLGDASQLGQLFQNLLTNALKFRRKDTLPIIRVTARWISAESLPTGKKQPTGAIAYYCIDVADNGIGFDEKYLDRMFQIFQRLHGRGEYAGTGIGLAVCEKVVTNHGGFISASSQAGQGATFSVYLPI</sequence>
<evidence type="ECO:0000256" key="6">
    <source>
        <dbReference type="SAM" id="Coils"/>
    </source>
</evidence>
<evidence type="ECO:0000256" key="5">
    <source>
        <dbReference type="ARBA" id="ARBA00022777"/>
    </source>
</evidence>
<dbReference type="PROSITE" id="PS50109">
    <property type="entry name" value="HIS_KIN"/>
    <property type="match status" value="1"/>
</dbReference>
<dbReference type="InterPro" id="IPR036097">
    <property type="entry name" value="HisK_dim/P_sf"/>
</dbReference>
<dbReference type="Pfam" id="PF00512">
    <property type="entry name" value="HisKA"/>
    <property type="match status" value="1"/>
</dbReference>
<dbReference type="SUPFAM" id="SSF55874">
    <property type="entry name" value="ATPase domain of HSP90 chaperone/DNA topoisomerase II/histidine kinase"/>
    <property type="match status" value="1"/>
</dbReference>
<protein>
    <recommendedName>
        <fullName evidence="2">histidine kinase</fullName>
        <ecNumber evidence="2">2.7.13.3</ecNumber>
    </recommendedName>
</protein>
<accession>A0A0E3ZVC5</accession>
<dbReference type="RefSeq" id="WP_046574801.1">
    <property type="nucleotide sequence ID" value="NZ_CP010429.1"/>
</dbReference>
<dbReference type="PANTHER" id="PTHR43304">
    <property type="entry name" value="PHYTOCHROME-LIKE PROTEIN CPH1"/>
    <property type="match status" value="1"/>
</dbReference>
<evidence type="ECO:0000259" key="7">
    <source>
        <dbReference type="PROSITE" id="PS50109"/>
    </source>
</evidence>
<reference evidence="8 9" key="1">
    <citation type="journal article" date="2014" name="Curr. Microbiol.">
        <title>Spirosoma radiotolerans sp. nov., a gamma-radiation-resistant bacterium isolated from gamma ray-irradiated soil.</title>
        <authorList>
            <person name="Lee J.J."/>
            <person name="Srinivasan S."/>
            <person name="Lim S."/>
            <person name="Joe M."/>
            <person name="Im S."/>
            <person name="Bae S.I."/>
            <person name="Park K.R."/>
            <person name="Han J.H."/>
            <person name="Park S.H."/>
            <person name="Joo B.M."/>
            <person name="Park S.J."/>
            <person name="Kim M.K."/>
        </authorList>
    </citation>
    <scope>NUCLEOTIDE SEQUENCE [LARGE SCALE GENOMIC DNA]</scope>
    <source>
        <strain evidence="8 9">DG5A</strain>
    </source>
</reference>
<evidence type="ECO:0000256" key="2">
    <source>
        <dbReference type="ARBA" id="ARBA00012438"/>
    </source>
</evidence>
<keyword evidence="5" id="KW-0418">Kinase</keyword>
<evidence type="ECO:0000256" key="4">
    <source>
        <dbReference type="ARBA" id="ARBA00022679"/>
    </source>
</evidence>
<dbReference type="SUPFAM" id="SSF47384">
    <property type="entry name" value="Homodimeric domain of signal transducing histidine kinase"/>
    <property type="match status" value="1"/>
</dbReference>
<dbReference type="Gene3D" id="3.30.565.10">
    <property type="entry name" value="Histidine kinase-like ATPase, C-terminal domain"/>
    <property type="match status" value="1"/>
</dbReference>
<feature type="domain" description="Histidine kinase" evidence="7">
    <location>
        <begin position="221"/>
        <end position="447"/>
    </location>
</feature>
<dbReference type="SMART" id="SM00388">
    <property type="entry name" value="HisKA"/>
    <property type="match status" value="1"/>
</dbReference>
<dbReference type="Pfam" id="PF01590">
    <property type="entry name" value="GAF"/>
    <property type="match status" value="1"/>
</dbReference>
<dbReference type="InterPro" id="IPR003018">
    <property type="entry name" value="GAF"/>
</dbReference>
<dbReference type="SMART" id="SM00065">
    <property type="entry name" value="GAF"/>
    <property type="match status" value="1"/>
</dbReference>
<dbReference type="KEGG" id="srd:SD10_15280"/>
<dbReference type="InterPro" id="IPR052162">
    <property type="entry name" value="Sensor_kinase/Photoreceptor"/>
</dbReference>
<evidence type="ECO:0000256" key="1">
    <source>
        <dbReference type="ARBA" id="ARBA00000085"/>
    </source>
</evidence>
<dbReference type="InterPro" id="IPR004358">
    <property type="entry name" value="Sig_transdc_His_kin-like_C"/>
</dbReference>
<dbReference type="PANTHER" id="PTHR43304:SF1">
    <property type="entry name" value="PAC DOMAIN-CONTAINING PROTEIN"/>
    <property type="match status" value="1"/>
</dbReference>
<dbReference type="GO" id="GO:0000155">
    <property type="term" value="F:phosphorelay sensor kinase activity"/>
    <property type="evidence" value="ECO:0007669"/>
    <property type="project" value="InterPro"/>
</dbReference>